<sequence length="1242" mass="135854">MIELIKHAMRKRLRLQNFYLILAFLISIVSLDSYAQNTLAFQSFEGSGTWNYSPNPASYNTGTSSDEDIWGIVSSLSSITATDGTNFWGMQDLENSNGGGAFYHMLTFQSINIEGYSNVQLSFDYNVIEYDSTNGDDIRYVIVIDGTDAVTTSLTNDGSGSINYDVSSNYPNAESVGLRIEAKQNGANDFAGVDNFSIEATTLNTNDLTSTVNAPSAQIAGSTVDANNVNSELNAVDVFAFEIQDNGDGDNLSTLVTQMRFTPGNSNTLFWGNDIQGITLRDESNTYIYPDNVIIENSELILEFDTPIAIPDNDLREFTLGFYINNTGITDNDVIQVEIDSTSYGFNADISGSGFDAPYTSSNITGNLININVEATQLQFLQQPTDVNVNNAIDPAVQIAFTDINGNVDSTYTDESGTVNLTTNGSFETNAIISVNANNGIATFDNLIFDTEQNDVVLTATHADGNISGTYNSNIFNVTAAPEIIAIQDFDTTTPEWVFTADVNYFSNTNSYFGPIDGSAATGVNNPDFNGNIFYEQDLQNDDGGIAGFANITFDEILLENYDNVQFSFDYDIVGYNANNDDAKYELFYDGVGQGEVFLLDGGVDPQNAQGLVSVNIPDSVDEVYLVLSIRNNGQNGYSGFDNFILAGNPDTPQSFVFEDGLWTPENPQGISESDDDITIVNGNVIFNGEVSVNNLTVNTNAAVEFQDVLNLYGDINNNGDFTFVSISETQTGILNEVSATSTITGDITVERFIPEGRRAFRFLTSAVTTSTSINENWQEGVNNTGLEISDNQDPNPGYGIHITGSETGANGLDATPTGNPSLFTFDNVTQTWSAINNTNSNTLTAGEAYRVYVRGDRGIDVTNNEAPSPATIIRATGELATGTITQNGLSSIEGSFNFIGNPYQAPVDMFAVLNNSNNVNTNLYYTWDPDLSDYGAYVMIEDDGTVTPSDGATGTADANTYLQPGQAAFVITSSENTSTSLIFEESFKGAKSDLTTVFRAANTNDIEIVGNLYTQDNFTNSGIISDGFRIRFSEDYSNNINAYDGVKPFNIDENFGVISDSELLIVEERELPFNDEEIQLFNNNYRNENYILSLNVEEFEGLNVYLKDNFTQELTLLETGVNHIPFSVNADDESSQEYRMALVFSNEENLGTQITEENSLVMYPNPIKNESLHIRLTQNFAYEDLKIKVTNMMGQQVYTSEINASGLRQIQINEANTWESGVYMISLDNGKNTITKKIIKQ</sequence>
<dbReference type="Proteomes" id="UP000615593">
    <property type="component" value="Unassembled WGS sequence"/>
</dbReference>
<evidence type="ECO:0000313" key="3">
    <source>
        <dbReference type="EMBL" id="GGZ61575.1"/>
    </source>
</evidence>
<feature type="domain" description="Secretion system C-terminal sorting" evidence="2">
    <location>
        <begin position="1163"/>
        <end position="1240"/>
    </location>
</feature>
<protein>
    <recommendedName>
        <fullName evidence="2">Secretion system C-terminal sorting domain-containing protein</fullName>
    </recommendedName>
</protein>
<evidence type="ECO:0000313" key="4">
    <source>
        <dbReference type="Proteomes" id="UP000615593"/>
    </source>
</evidence>
<gene>
    <name evidence="3" type="ORF">GCM10008088_23820</name>
</gene>
<dbReference type="NCBIfam" id="TIGR04183">
    <property type="entry name" value="Por_Secre_tail"/>
    <property type="match status" value="1"/>
</dbReference>
<organism evidence="3 4">
    <name type="scientific">Mesonia mobilis</name>
    <dbReference type="NCBI Taxonomy" id="369791"/>
    <lineage>
        <taxon>Bacteria</taxon>
        <taxon>Pseudomonadati</taxon>
        <taxon>Bacteroidota</taxon>
        <taxon>Flavobacteriia</taxon>
        <taxon>Flavobacteriales</taxon>
        <taxon>Flavobacteriaceae</taxon>
        <taxon>Mesonia</taxon>
    </lineage>
</organism>
<keyword evidence="4" id="KW-1185">Reference proteome</keyword>
<dbReference type="InterPro" id="IPR026444">
    <property type="entry name" value="Secre_tail"/>
</dbReference>
<evidence type="ECO:0000256" key="1">
    <source>
        <dbReference type="ARBA" id="ARBA00022729"/>
    </source>
</evidence>
<comment type="caution">
    <text evidence="3">The sequence shown here is derived from an EMBL/GenBank/DDBJ whole genome shotgun (WGS) entry which is preliminary data.</text>
</comment>
<dbReference type="Pfam" id="PF18962">
    <property type="entry name" value="Por_Secre_tail"/>
    <property type="match status" value="1"/>
</dbReference>
<proteinExistence type="predicted"/>
<keyword evidence="1" id="KW-0732">Signal</keyword>
<accession>A0ABQ3BYA3</accession>
<reference evidence="4" key="1">
    <citation type="journal article" date="2019" name="Int. J. Syst. Evol. Microbiol.">
        <title>The Global Catalogue of Microorganisms (GCM) 10K type strain sequencing project: providing services to taxonomists for standard genome sequencing and annotation.</title>
        <authorList>
            <consortium name="The Broad Institute Genomics Platform"/>
            <consortium name="The Broad Institute Genome Sequencing Center for Infectious Disease"/>
            <person name="Wu L."/>
            <person name="Ma J."/>
        </authorList>
    </citation>
    <scope>NUCLEOTIDE SEQUENCE [LARGE SCALE GENOMIC DNA]</scope>
    <source>
        <strain evidence="4">KCTC 12708</strain>
    </source>
</reference>
<name>A0ABQ3BYA3_9FLAO</name>
<evidence type="ECO:0000259" key="2">
    <source>
        <dbReference type="Pfam" id="PF18962"/>
    </source>
</evidence>
<dbReference type="EMBL" id="BMWY01000007">
    <property type="protein sequence ID" value="GGZ61575.1"/>
    <property type="molecule type" value="Genomic_DNA"/>
</dbReference>